<feature type="non-terminal residue" evidence="2">
    <location>
        <position position="1"/>
    </location>
</feature>
<accession>A0A6J4SVB4</accession>
<sequence>DHAALLPTLDRLPDSLLHGPLPLQGRRPRGEGGLARAARGPLNALAPHAQAPEGGRL</sequence>
<dbReference type="EMBL" id="CADCVU010000137">
    <property type="protein sequence ID" value="CAA9506448.1"/>
    <property type="molecule type" value="Genomic_DNA"/>
</dbReference>
<dbReference type="AlphaFoldDB" id="A0A6J4SVB4"/>
<gene>
    <name evidence="2" type="ORF">AVDCRST_MAG45-1632</name>
</gene>
<evidence type="ECO:0000256" key="1">
    <source>
        <dbReference type="SAM" id="MobiDB-lite"/>
    </source>
</evidence>
<feature type="compositionally biased region" description="Low complexity" evidence="1">
    <location>
        <begin position="34"/>
        <end position="47"/>
    </location>
</feature>
<feature type="region of interest" description="Disordered" evidence="1">
    <location>
        <begin position="1"/>
        <end position="57"/>
    </location>
</feature>
<organism evidence="2">
    <name type="scientific">uncultured Solirubrobacterales bacterium</name>
    <dbReference type="NCBI Taxonomy" id="768556"/>
    <lineage>
        <taxon>Bacteria</taxon>
        <taxon>Bacillati</taxon>
        <taxon>Actinomycetota</taxon>
        <taxon>Thermoleophilia</taxon>
        <taxon>Solirubrobacterales</taxon>
        <taxon>environmental samples</taxon>
    </lineage>
</organism>
<proteinExistence type="predicted"/>
<feature type="non-terminal residue" evidence="2">
    <location>
        <position position="57"/>
    </location>
</feature>
<reference evidence="2" key="1">
    <citation type="submission" date="2020-02" db="EMBL/GenBank/DDBJ databases">
        <authorList>
            <person name="Meier V. D."/>
        </authorList>
    </citation>
    <scope>NUCLEOTIDE SEQUENCE</scope>
    <source>
        <strain evidence="2">AVDCRST_MAG45</strain>
    </source>
</reference>
<evidence type="ECO:0000313" key="2">
    <source>
        <dbReference type="EMBL" id="CAA9506448.1"/>
    </source>
</evidence>
<protein>
    <submittedName>
        <fullName evidence="2">Uncharacterized protein</fullName>
    </submittedName>
</protein>
<name>A0A6J4SVB4_9ACTN</name>